<dbReference type="InterPro" id="IPR000571">
    <property type="entry name" value="Znf_CCCH"/>
</dbReference>
<dbReference type="EMBL" id="JAAWWB010000827">
    <property type="protein sequence ID" value="KAG6736503.1"/>
    <property type="molecule type" value="Genomic_DNA"/>
</dbReference>
<dbReference type="PANTHER" id="PTHR12506">
    <property type="entry name" value="PROTEIN PHOSPHATASE RELATED"/>
    <property type="match status" value="1"/>
</dbReference>
<feature type="domain" description="C3H1-type" evidence="6">
    <location>
        <begin position="215"/>
        <end position="243"/>
    </location>
</feature>
<dbReference type="GO" id="GO:0003677">
    <property type="term" value="F:DNA binding"/>
    <property type="evidence" value="ECO:0007669"/>
    <property type="project" value="UniProtKB-KW"/>
</dbReference>
<gene>
    <name evidence="7" type="ORF">POTOM_060643</name>
</gene>
<dbReference type="AlphaFoldDB" id="A0A8X7XUB2"/>
<accession>A0A8X7XUB2</accession>
<keyword evidence="3 5" id="KW-0862">Zinc</keyword>
<dbReference type="GO" id="GO:0008270">
    <property type="term" value="F:zinc ion binding"/>
    <property type="evidence" value="ECO:0007669"/>
    <property type="project" value="UniProtKB-KW"/>
</dbReference>
<evidence type="ECO:0000256" key="1">
    <source>
        <dbReference type="ARBA" id="ARBA00022723"/>
    </source>
</evidence>
<keyword evidence="2 5" id="KW-0863">Zinc-finger</keyword>
<keyword evidence="1 5" id="KW-0479">Metal-binding</keyword>
<protein>
    <recommendedName>
        <fullName evidence="6">C3H1-type domain-containing protein</fullName>
    </recommendedName>
</protein>
<name>A0A8X7XUB2_POPTO</name>
<evidence type="ECO:0000313" key="7">
    <source>
        <dbReference type="EMBL" id="KAG6736503.1"/>
    </source>
</evidence>
<dbReference type="PANTHER" id="PTHR12506:SF75">
    <property type="entry name" value="ZINC FINGER CCCH DOMAIN-CONTAINING PROTEIN 67-LIKE"/>
    <property type="match status" value="1"/>
</dbReference>
<evidence type="ECO:0000256" key="5">
    <source>
        <dbReference type="PROSITE-ProRule" id="PRU00723"/>
    </source>
</evidence>
<evidence type="ECO:0000256" key="2">
    <source>
        <dbReference type="ARBA" id="ARBA00022771"/>
    </source>
</evidence>
<proteinExistence type="predicted"/>
<reference evidence="7" key="1">
    <citation type="journal article" date="2020" name="bioRxiv">
        <title>Hybrid origin of Populus tomentosa Carr. identified through genome sequencing and phylogenomic analysis.</title>
        <authorList>
            <person name="An X."/>
            <person name="Gao K."/>
            <person name="Chen Z."/>
            <person name="Li J."/>
            <person name="Yang X."/>
            <person name="Yang X."/>
            <person name="Zhou J."/>
            <person name="Guo T."/>
            <person name="Zhao T."/>
            <person name="Huang S."/>
            <person name="Miao D."/>
            <person name="Khan W.U."/>
            <person name="Rao P."/>
            <person name="Ye M."/>
            <person name="Lei B."/>
            <person name="Liao W."/>
            <person name="Wang J."/>
            <person name="Ji L."/>
            <person name="Li Y."/>
            <person name="Guo B."/>
            <person name="Mustafa N.S."/>
            <person name="Li S."/>
            <person name="Yun Q."/>
            <person name="Keller S.R."/>
            <person name="Mao J."/>
            <person name="Zhang R."/>
            <person name="Strauss S.H."/>
        </authorList>
    </citation>
    <scope>NUCLEOTIDE SEQUENCE</scope>
    <source>
        <strain evidence="7">GM15</strain>
        <tissue evidence="7">Leaf</tissue>
    </source>
</reference>
<keyword evidence="8" id="KW-1185">Reference proteome</keyword>
<evidence type="ECO:0000256" key="3">
    <source>
        <dbReference type="ARBA" id="ARBA00022833"/>
    </source>
</evidence>
<dbReference type="PROSITE" id="PS50103">
    <property type="entry name" value="ZF_C3H1"/>
    <property type="match status" value="1"/>
</dbReference>
<dbReference type="GO" id="GO:0003729">
    <property type="term" value="F:mRNA binding"/>
    <property type="evidence" value="ECO:0007669"/>
    <property type="project" value="TreeGrafter"/>
</dbReference>
<feature type="zinc finger region" description="C3H1-type" evidence="5">
    <location>
        <begin position="215"/>
        <end position="243"/>
    </location>
</feature>
<evidence type="ECO:0000259" key="6">
    <source>
        <dbReference type="PROSITE" id="PS50103"/>
    </source>
</evidence>
<evidence type="ECO:0000256" key="4">
    <source>
        <dbReference type="ARBA" id="ARBA00023125"/>
    </source>
</evidence>
<keyword evidence="4" id="KW-0238">DNA-binding</keyword>
<dbReference type="InterPro" id="IPR050974">
    <property type="entry name" value="Plant_ZF_CCCH"/>
</dbReference>
<dbReference type="Pfam" id="PF00642">
    <property type="entry name" value="zf-CCCH"/>
    <property type="match status" value="1"/>
</dbReference>
<organism evidence="7 8">
    <name type="scientific">Populus tomentosa</name>
    <name type="common">Chinese white poplar</name>
    <dbReference type="NCBI Taxonomy" id="118781"/>
    <lineage>
        <taxon>Eukaryota</taxon>
        <taxon>Viridiplantae</taxon>
        <taxon>Streptophyta</taxon>
        <taxon>Embryophyta</taxon>
        <taxon>Tracheophyta</taxon>
        <taxon>Spermatophyta</taxon>
        <taxon>Magnoliopsida</taxon>
        <taxon>eudicotyledons</taxon>
        <taxon>Gunneridae</taxon>
        <taxon>Pentapetalae</taxon>
        <taxon>rosids</taxon>
        <taxon>fabids</taxon>
        <taxon>Malpighiales</taxon>
        <taxon>Salicaceae</taxon>
        <taxon>Saliceae</taxon>
        <taxon>Populus</taxon>
    </lineage>
</organism>
<sequence>MEGVTCRFHHPVPVAAEVSKPFNSTCSGAYMRGHSLGNHNLESFTAQSKRPSVSSDKISLKTVSCLSNHSSQAPRMHPLPEQTPLKPKWSCQLPKKSSVPNAAPFSSDRIYFKTVPRLGNHSSHALGAYSHQEQILHQPLSLIVASFDLFDLLHMNTYPQEKTTHPNLSSFGGKLDEDSRCLYKQSRTDSMYHHPKDISSKSHVCTLNSKGLPPRPDKRIYRHYEQFGICKFGPRCLYDHPENYSSSAFQLVSRAFISQQISMVGIAWLTVEMVLSTPAICLEFRVLVKISAASFLAKKHVFNLFY</sequence>
<comment type="caution">
    <text evidence="7">The sequence shown here is derived from an EMBL/GenBank/DDBJ whole genome shotgun (WGS) entry which is preliminary data.</text>
</comment>
<evidence type="ECO:0000313" key="8">
    <source>
        <dbReference type="Proteomes" id="UP000886885"/>
    </source>
</evidence>
<dbReference type="Proteomes" id="UP000886885">
    <property type="component" value="Unassembled WGS sequence"/>
</dbReference>